<comment type="caution">
    <text evidence="2">The sequence shown here is derived from an EMBL/GenBank/DDBJ whole genome shotgun (WGS) entry which is preliminary data.</text>
</comment>
<evidence type="ECO:0000313" key="3">
    <source>
        <dbReference type="Proteomes" id="UP000030143"/>
    </source>
</evidence>
<dbReference type="PhylomeDB" id="A0A0A2J0N7"/>
<feature type="region of interest" description="Disordered" evidence="1">
    <location>
        <begin position="36"/>
        <end position="56"/>
    </location>
</feature>
<dbReference type="AlphaFoldDB" id="A0A0A2J0N7"/>
<evidence type="ECO:0000256" key="1">
    <source>
        <dbReference type="SAM" id="MobiDB-lite"/>
    </source>
</evidence>
<accession>A0A0A2J0N7</accession>
<gene>
    <name evidence="2" type="ORF">PEX2_038050</name>
</gene>
<dbReference type="OrthoDB" id="4351693at2759"/>
<name>A0A0A2J0N7_PENEN</name>
<proteinExistence type="predicted"/>
<dbReference type="VEuPathDB" id="FungiDB:PEXP_018350"/>
<keyword evidence="3" id="KW-1185">Reference proteome</keyword>
<dbReference type="EMBL" id="JQFZ01000229">
    <property type="protein sequence ID" value="KGO54317.1"/>
    <property type="molecule type" value="Genomic_DNA"/>
</dbReference>
<dbReference type="Proteomes" id="UP000030143">
    <property type="component" value="Unassembled WGS sequence"/>
</dbReference>
<dbReference type="HOGENOM" id="CLU_1704833_0_0_1"/>
<dbReference type="GeneID" id="27676499"/>
<evidence type="ECO:0000313" key="2">
    <source>
        <dbReference type="EMBL" id="KGO54317.1"/>
    </source>
</evidence>
<protein>
    <submittedName>
        <fullName evidence="2">Uncharacterized protein</fullName>
    </submittedName>
</protein>
<sequence>MGPNGLSSLQLPPIPSQAIAFSSASLSSKPLKRVQYTSTPTHPHHHTSPLSPSGTCTTTSMNGQAAAITPLGIRRAFEAGIVNLRASIDRLDAMANNPPFNPAEFEALSEQILDTKIEFAKQIRRWRNRRDAVILANLYGRLIGAMPDDDGVIP</sequence>
<dbReference type="RefSeq" id="XP_016596785.1">
    <property type="nucleotide sequence ID" value="XM_016741080.1"/>
</dbReference>
<reference evidence="2 3" key="1">
    <citation type="journal article" date="2015" name="Mol. Plant Microbe Interact.">
        <title>Genome, transcriptome, and functional analyses of Penicillium expansum provide new insights into secondary metabolism and pathogenicity.</title>
        <authorList>
            <person name="Ballester A.R."/>
            <person name="Marcet-Houben M."/>
            <person name="Levin E."/>
            <person name="Sela N."/>
            <person name="Selma-Lazaro C."/>
            <person name="Carmona L."/>
            <person name="Wisniewski M."/>
            <person name="Droby S."/>
            <person name="Gonzalez-Candelas L."/>
            <person name="Gabaldon T."/>
        </authorList>
    </citation>
    <scope>NUCLEOTIDE SEQUENCE [LARGE SCALE GENOMIC DNA]</scope>
    <source>
        <strain evidence="2 3">MD-8</strain>
    </source>
</reference>
<organism evidence="2 3">
    <name type="scientific">Penicillium expansum</name>
    <name type="common">Blue mold rot fungus</name>
    <dbReference type="NCBI Taxonomy" id="27334"/>
    <lineage>
        <taxon>Eukaryota</taxon>
        <taxon>Fungi</taxon>
        <taxon>Dikarya</taxon>
        <taxon>Ascomycota</taxon>
        <taxon>Pezizomycotina</taxon>
        <taxon>Eurotiomycetes</taxon>
        <taxon>Eurotiomycetidae</taxon>
        <taxon>Eurotiales</taxon>
        <taxon>Aspergillaceae</taxon>
        <taxon>Penicillium</taxon>
    </lineage>
</organism>